<feature type="compositionally biased region" description="Polar residues" evidence="1">
    <location>
        <begin position="232"/>
        <end position="244"/>
    </location>
</feature>
<dbReference type="InterPro" id="IPR038610">
    <property type="entry name" value="FliK-like_C_sf"/>
</dbReference>
<accession>A0ABS5H117</accession>
<proteinExistence type="predicted"/>
<reference evidence="3 4" key="1">
    <citation type="submission" date="2021-04" db="EMBL/GenBank/DDBJ databases">
        <title>novel species isolated from subtropical streams in China.</title>
        <authorList>
            <person name="Lu H."/>
        </authorList>
    </citation>
    <scope>NUCLEOTIDE SEQUENCE [LARGE SCALE GENOMIC DNA]</scope>
    <source>
        <strain evidence="3 4">FT147W</strain>
    </source>
</reference>
<evidence type="ECO:0000313" key="4">
    <source>
        <dbReference type="Proteomes" id="UP000682982"/>
    </source>
</evidence>
<evidence type="ECO:0000256" key="1">
    <source>
        <dbReference type="SAM" id="MobiDB-lite"/>
    </source>
</evidence>
<protein>
    <submittedName>
        <fullName evidence="3">Flagellar hook-length control protein FliK</fullName>
    </submittedName>
</protein>
<dbReference type="InterPro" id="IPR021136">
    <property type="entry name" value="Flagellar_hook_control-like_C"/>
</dbReference>
<dbReference type="PANTHER" id="PTHR37533">
    <property type="entry name" value="FLAGELLAR HOOK-LENGTH CONTROL PROTEIN"/>
    <property type="match status" value="1"/>
</dbReference>
<gene>
    <name evidence="3" type="ORF">KDM87_07240</name>
</gene>
<name>A0ABS5H117_9BURK</name>
<feature type="compositionally biased region" description="Polar residues" evidence="1">
    <location>
        <begin position="1"/>
        <end position="33"/>
    </location>
</feature>
<keyword evidence="3" id="KW-0966">Cell projection</keyword>
<dbReference type="EMBL" id="JAGSPK010000002">
    <property type="protein sequence ID" value="MBR7792391.1"/>
    <property type="molecule type" value="Genomic_DNA"/>
</dbReference>
<feature type="region of interest" description="Disordered" evidence="1">
    <location>
        <begin position="390"/>
        <end position="417"/>
    </location>
</feature>
<keyword evidence="3" id="KW-0282">Flagellum</keyword>
<feature type="region of interest" description="Disordered" evidence="1">
    <location>
        <begin position="1"/>
        <end position="107"/>
    </location>
</feature>
<dbReference type="CDD" id="cd17470">
    <property type="entry name" value="T3SS_Flik_C"/>
    <property type="match status" value="1"/>
</dbReference>
<feature type="region of interest" description="Disordered" evidence="1">
    <location>
        <begin position="224"/>
        <end position="244"/>
    </location>
</feature>
<keyword evidence="4" id="KW-1185">Reference proteome</keyword>
<sequence>MQTLNIVSSLNNQTSAAKTSKSNPVVNADNSFNKLLKKEISGNKATSAPPPRETNGKLPTKNVEPPKQDVATPSEELHDTSTAALKKSEDTEKEDNQTEKKETDDGDHQLIQLFNTLNDISKLVPTKSGDDAAIKTDTGVISDASNSGLSLKPLNEKNLPSSEAISKETAFDAIVSNTLSTRLDTTAPDLTVETPVTDTSQIVKGKGIGSDTSGSFADHLELKSEKGEPLKLQTSAQQDISPKTNVSADKLERSIDQLALRLRKDEATNPAGVQQTPPQQQLNATQNATLTGAVSANQISPPLNSSAWDKAVGQKVIWMVGSSMQSAELTLNPPDLGPLQIVLNVTNDQANATFISAHPDVREALEASLPKLRQMMDDAGVQLSGFSVNAEASNQGQQGREFRQTNPSTSISRNGGSESVISNQAISDVKTTKIISRIGAVDTFA</sequence>
<dbReference type="PANTHER" id="PTHR37533:SF2">
    <property type="entry name" value="FLAGELLAR HOOK-LENGTH CONTROL PROTEIN"/>
    <property type="match status" value="1"/>
</dbReference>
<dbReference type="Proteomes" id="UP000682982">
    <property type="component" value="Unassembled WGS sequence"/>
</dbReference>
<organism evidence="3 4">
    <name type="scientific">Undibacterium rivi</name>
    <dbReference type="NCBI Taxonomy" id="2828729"/>
    <lineage>
        <taxon>Bacteria</taxon>
        <taxon>Pseudomonadati</taxon>
        <taxon>Pseudomonadota</taxon>
        <taxon>Betaproteobacteria</taxon>
        <taxon>Burkholderiales</taxon>
        <taxon>Oxalobacteraceae</taxon>
        <taxon>Undibacterium</taxon>
    </lineage>
</organism>
<feature type="compositionally biased region" description="Basic and acidic residues" evidence="1">
    <location>
        <begin position="86"/>
        <end position="107"/>
    </location>
</feature>
<evidence type="ECO:0000313" key="3">
    <source>
        <dbReference type="EMBL" id="MBR7792391.1"/>
    </source>
</evidence>
<dbReference type="Pfam" id="PF02120">
    <property type="entry name" value="Flg_hook"/>
    <property type="match status" value="1"/>
</dbReference>
<comment type="caution">
    <text evidence="3">The sequence shown here is derived from an EMBL/GenBank/DDBJ whole genome shotgun (WGS) entry which is preliminary data.</text>
</comment>
<dbReference type="Gene3D" id="3.30.750.140">
    <property type="match status" value="1"/>
</dbReference>
<keyword evidence="3" id="KW-0969">Cilium</keyword>
<dbReference type="RefSeq" id="WP_212678439.1">
    <property type="nucleotide sequence ID" value="NZ_JAGSPK010000002.1"/>
</dbReference>
<dbReference type="InterPro" id="IPR052563">
    <property type="entry name" value="FliK"/>
</dbReference>
<evidence type="ECO:0000259" key="2">
    <source>
        <dbReference type="Pfam" id="PF02120"/>
    </source>
</evidence>
<feature type="domain" description="Flagellar hook-length control protein-like C-terminal" evidence="2">
    <location>
        <begin position="314"/>
        <end position="396"/>
    </location>
</feature>